<name>A0A6F8VDE4_9PROT</name>
<dbReference type="InterPro" id="IPR013099">
    <property type="entry name" value="K_chnl_dom"/>
</dbReference>
<dbReference type="RefSeq" id="WP_173064835.1">
    <property type="nucleotide sequence ID" value="NZ_AP022853.1"/>
</dbReference>
<keyword evidence="4" id="KW-1185">Reference proteome</keyword>
<feature type="transmembrane region" description="Helical" evidence="1">
    <location>
        <begin position="83"/>
        <end position="104"/>
    </location>
</feature>
<gene>
    <name evidence="3" type="ORF">SKTS_22460</name>
</gene>
<proteinExistence type="predicted"/>
<protein>
    <recommendedName>
        <fullName evidence="2">Potassium channel domain-containing protein</fullName>
    </recommendedName>
</protein>
<dbReference type="AlphaFoldDB" id="A0A6F8VDE4"/>
<dbReference type="Gene3D" id="1.10.287.70">
    <property type="match status" value="1"/>
</dbReference>
<feature type="transmembrane region" description="Helical" evidence="1">
    <location>
        <begin position="50"/>
        <end position="71"/>
    </location>
</feature>
<keyword evidence="1" id="KW-0472">Membrane</keyword>
<evidence type="ECO:0000256" key="1">
    <source>
        <dbReference type="SAM" id="Phobius"/>
    </source>
</evidence>
<keyword evidence="1" id="KW-0812">Transmembrane</keyword>
<evidence type="ECO:0000259" key="2">
    <source>
        <dbReference type="Pfam" id="PF07885"/>
    </source>
</evidence>
<dbReference type="Proteomes" id="UP000502260">
    <property type="component" value="Chromosome"/>
</dbReference>
<accession>A0A6F8VDE4</accession>
<feature type="domain" description="Potassium channel" evidence="2">
    <location>
        <begin position="92"/>
        <end position="178"/>
    </location>
</feature>
<evidence type="ECO:0000313" key="3">
    <source>
        <dbReference type="EMBL" id="BCB27360.1"/>
    </source>
</evidence>
<dbReference type="Pfam" id="PF07885">
    <property type="entry name" value="Ion_trans_2"/>
    <property type="match status" value="1"/>
</dbReference>
<keyword evidence="1" id="KW-1133">Transmembrane helix</keyword>
<feature type="transmembrane region" description="Helical" evidence="1">
    <location>
        <begin position="12"/>
        <end position="30"/>
    </location>
</feature>
<feature type="transmembrane region" description="Helical" evidence="1">
    <location>
        <begin position="155"/>
        <end position="180"/>
    </location>
</feature>
<dbReference type="SUPFAM" id="SSF81324">
    <property type="entry name" value="Voltage-gated potassium channels"/>
    <property type="match status" value="1"/>
</dbReference>
<dbReference type="KEGG" id="slac:SKTS_22460"/>
<evidence type="ECO:0000313" key="4">
    <source>
        <dbReference type="Proteomes" id="UP000502260"/>
    </source>
</evidence>
<organism evidence="3 4">
    <name type="scientific">Sulfurimicrobium lacus</name>
    <dbReference type="NCBI Taxonomy" id="2715678"/>
    <lineage>
        <taxon>Bacteria</taxon>
        <taxon>Pseudomonadati</taxon>
        <taxon>Pseudomonadota</taxon>
        <taxon>Betaproteobacteria</taxon>
        <taxon>Nitrosomonadales</taxon>
        <taxon>Sulfuricellaceae</taxon>
        <taxon>Sulfurimicrobium</taxon>
    </lineage>
</organism>
<dbReference type="EMBL" id="AP022853">
    <property type="protein sequence ID" value="BCB27360.1"/>
    <property type="molecule type" value="Genomic_DNA"/>
</dbReference>
<reference evidence="4" key="1">
    <citation type="submission" date="2020-03" db="EMBL/GenBank/DDBJ databases">
        <title>Complete genome sequence of sulfur-oxidizing bacterium skT11.</title>
        <authorList>
            <person name="Kanda M."/>
            <person name="Kojima H."/>
            <person name="Fukui M."/>
        </authorList>
    </citation>
    <scope>NUCLEOTIDE SEQUENCE [LARGE SCALE GENOMIC DNA]</scope>
    <source>
        <strain evidence="4">skT11</strain>
    </source>
</reference>
<sequence>MTKITSTPNLNWVPLLLPLLLVPLFGEWAWRNQSPLFFAENREVFLFADIVYIVLVRLMFLDVMLFLFSRVPHPLHATLIRIVALYLEITAITIIYFALLFYLFDVFQLFHFNASIGAENLASIRDHSFLTALYISTVIFTTLGSGDWVPQTLNAMLGVSVEAILGVVQSGVFMAIVIYAHQNKLTRVASAEHDHVS</sequence>